<reference evidence="1" key="1">
    <citation type="submission" date="2020-08" db="EMBL/GenBank/DDBJ databases">
        <title>Multicomponent nature underlies the extraordinary mechanical properties of spider dragline silk.</title>
        <authorList>
            <person name="Kono N."/>
            <person name="Nakamura H."/>
            <person name="Mori M."/>
            <person name="Yoshida Y."/>
            <person name="Ohtoshi R."/>
            <person name="Malay A.D."/>
            <person name="Moran D.A.P."/>
            <person name="Tomita M."/>
            <person name="Numata K."/>
            <person name="Arakawa K."/>
        </authorList>
    </citation>
    <scope>NUCLEOTIDE SEQUENCE</scope>
</reference>
<dbReference type="EMBL" id="BMAW01075578">
    <property type="protein sequence ID" value="GFT97636.1"/>
    <property type="molecule type" value="Genomic_DNA"/>
</dbReference>
<dbReference type="AlphaFoldDB" id="A0A8X6Q3B0"/>
<comment type="caution">
    <text evidence="1">The sequence shown here is derived from an EMBL/GenBank/DDBJ whole genome shotgun (WGS) entry which is preliminary data.</text>
</comment>
<organism evidence="1 2">
    <name type="scientific">Nephila pilipes</name>
    <name type="common">Giant wood spider</name>
    <name type="synonym">Nephila maculata</name>
    <dbReference type="NCBI Taxonomy" id="299642"/>
    <lineage>
        <taxon>Eukaryota</taxon>
        <taxon>Metazoa</taxon>
        <taxon>Ecdysozoa</taxon>
        <taxon>Arthropoda</taxon>
        <taxon>Chelicerata</taxon>
        <taxon>Arachnida</taxon>
        <taxon>Araneae</taxon>
        <taxon>Araneomorphae</taxon>
        <taxon>Entelegynae</taxon>
        <taxon>Araneoidea</taxon>
        <taxon>Nephilidae</taxon>
        <taxon>Nephila</taxon>
    </lineage>
</organism>
<evidence type="ECO:0000313" key="2">
    <source>
        <dbReference type="Proteomes" id="UP000887013"/>
    </source>
</evidence>
<name>A0A8X6Q3B0_NEPPI</name>
<accession>A0A8X6Q3B0</accession>
<proteinExistence type="predicted"/>
<protein>
    <submittedName>
        <fullName evidence="1">Uncharacterized protein</fullName>
    </submittedName>
</protein>
<gene>
    <name evidence="1" type="ORF">NPIL_237381</name>
</gene>
<dbReference type="Proteomes" id="UP000887013">
    <property type="component" value="Unassembled WGS sequence"/>
</dbReference>
<sequence length="80" mass="8644">MAYRIIKCSFNSILVKNHRCGEPFPCLSTYTATPSGSRPLDGKGAIPPENFFSGALQKEFGGAAPALFEVKLNKSTYLMG</sequence>
<keyword evidence="2" id="KW-1185">Reference proteome</keyword>
<evidence type="ECO:0000313" key="1">
    <source>
        <dbReference type="EMBL" id="GFT97636.1"/>
    </source>
</evidence>